<dbReference type="EMBL" id="QRZH01000013">
    <property type="protein sequence ID" value="RGV51526.1"/>
    <property type="molecule type" value="Genomic_DNA"/>
</dbReference>
<dbReference type="RefSeq" id="WP_005782513.1">
    <property type="nucleotide sequence ID" value="NZ_CABJEQ010000015.1"/>
</dbReference>
<proteinExistence type="inferred from homology"/>
<reference evidence="8" key="6">
    <citation type="submission" date="2022-12" db="EMBL/GenBank/DDBJ databases">
        <title>Development of a Multilocus Sequence Typing Scheme for Bacteroides fragilis Based on Whole Genome Sequencing Data and Clinical Application.</title>
        <authorList>
            <person name="Nielsen F.D."/>
            <person name="Justesen U.S."/>
        </authorList>
    </citation>
    <scope>NUCLEOTIDE SEQUENCE</scope>
    <source>
        <strain evidence="8">BF_BC_ODE_DK_2015_2</strain>
    </source>
</reference>
<dbReference type="GO" id="GO:0006352">
    <property type="term" value="P:DNA-templated transcription initiation"/>
    <property type="evidence" value="ECO:0007669"/>
    <property type="project" value="InterPro"/>
</dbReference>
<dbReference type="GeneID" id="99668847"/>
<accession>A0A081TL77</accession>
<dbReference type="InterPro" id="IPR013325">
    <property type="entry name" value="RNA_pol_sigma_r2"/>
</dbReference>
<sequence>MQPNHLLETQKSFSDIYSIYYVRMLRFSQTYVIAEEDAENIVQDTFLYLWEHLDLLKDIEHLDAFLFTLIKNRCLNFLKHQSYIQAKTCSLKADEELEYQLNLYALEQFDEAVSSIPEVENLLSQTMQKLPERCREIFLLSRIEGLKYKEIAERLNISVNTVENQISIALRKLRSELKDYLPLLVFII</sequence>
<dbReference type="GO" id="GO:0003677">
    <property type="term" value="F:DNA binding"/>
    <property type="evidence" value="ECO:0007669"/>
    <property type="project" value="InterPro"/>
</dbReference>
<dbReference type="InterPro" id="IPR014327">
    <property type="entry name" value="RNA_pol_sigma70_bacteroid"/>
</dbReference>
<dbReference type="PANTHER" id="PTHR43133">
    <property type="entry name" value="RNA POLYMERASE ECF-TYPE SIGMA FACTO"/>
    <property type="match status" value="1"/>
</dbReference>
<evidence type="ECO:0000256" key="3">
    <source>
        <dbReference type="ARBA" id="ARBA00023082"/>
    </source>
</evidence>
<evidence type="ECO:0000256" key="2">
    <source>
        <dbReference type="ARBA" id="ARBA00023015"/>
    </source>
</evidence>
<comment type="similarity">
    <text evidence="1">Belongs to the sigma-70 factor family. ECF subfamily.</text>
</comment>
<dbReference type="Proteomes" id="UP000501467">
    <property type="component" value="Chromosome"/>
</dbReference>
<evidence type="ECO:0000259" key="5">
    <source>
        <dbReference type="Pfam" id="PF04542"/>
    </source>
</evidence>
<evidence type="ECO:0000313" key="11">
    <source>
        <dbReference type="EMBL" id="RGV51526.1"/>
    </source>
</evidence>
<reference evidence="9 12" key="4">
    <citation type="submission" date="2019-03" db="EMBL/GenBank/DDBJ databases">
        <title>Complete genome assembly of MDR B. fragilis.</title>
        <authorList>
            <person name="Sydenham T.V."/>
            <person name="Hasman H."/>
            <person name="Justesen U.S."/>
        </authorList>
    </citation>
    <scope>NUCLEOTIDE SEQUENCE [LARGE SCALE GENOMIC DNA]</scope>
    <source>
        <strain evidence="9 12">DCMOUH0067B</strain>
    </source>
</reference>
<feature type="domain" description="RNA polymerase sigma-70 region 2" evidence="5">
    <location>
        <begin position="17"/>
        <end position="81"/>
    </location>
</feature>
<feature type="domain" description="RNA polymerase sigma factor 70 region 4 type 2" evidence="6">
    <location>
        <begin position="122"/>
        <end position="173"/>
    </location>
</feature>
<evidence type="ECO:0000313" key="14">
    <source>
        <dbReference type="Proteomes" id="UP000501467"/>
    </source>
</evidence>
<dbReference type="InterPro" id="IPR013324">
    <property type="entry name" value="RNA_pol_sigma_r3/r4-like"/>
</dbReference>
<dbReference type="Pfam" id="PF08281">
    <property type="entry name" value="Sigma70_r4_2"/>
    <property type="match status" value="1"/>
</dbReference>
<dbReference type="CDD" id="cd06171">
    <property type="entry name" value="Sigma70_r4"/>
    <property type="match status" value="1"/>
</dbReference>
<evidence type="ECO:0000313" key="13">
    <source>
        <dbReference type="Proteomes" id="UP000286270"/>
    </source>
</evidence>
<dbReference type="InterPro" id="IPR036388">
    <property type="entry name" value="WH-like_DNA-bd_sf"/>
</dbReference>
<gene>
    <name evidence="11" type="ORF">DWW08_15395</name>
    <name evidence="7" type="ORF">EE52_0219555</name>
    <name evidence="10" type="ORF">FOC69_18820</name>
    <name evidence="9" type="ORF">IA74_000660</name>
    <name evidence="8" type="ORF">O1422_17355</name>
</gene>
<dbReference type="InterPro" id="IPR007627">
    <property type="entry name" value="RNA_pol_sigma70_r2"/>
</dbReference>
<evidence type="ECO:0000313" key="7">
    <source>
        <dbReference type="EMBL" id="KFX73039.1"/>
    </source>
</evidence>
<dbReference type="Pfam" id="PF04542">
    <property type="entry name" value="Sigma70_r2"/>
    <property type="match status" value="1"/>
</dbReference>
<evidence type="ECO:0000313" key="8">
    <source>
        <dbReference type="EMBL" id="MCZ2655928.1"/>
    </source>
</evidence>
<evidence type="ECO:0000313" key="9">
    <source>
        <dbReference type="EMBL" id="QCQ34730.1"/>
    </source>
</evidence>
<organism evidence="7">
    <name type="scientific">Bacteroides fragilis</name>
    <dbReference type="NCBI Taxonomy" id="817"/>
    <lineage>
        <taxon>Bacteria</taxon>
        <taxon>Pseudomonadati</taxon>
        <taxon>Bacteroidota</taxon>
        <taxon>Bacteroidia</taxon>
        <taxon>Bacteroidales</taxon>
        <taxon>Bacteroidaceae</taxon>
        <taxon>Bacteroides</taxon>
    </lineage>
</organism>
<evidence type="ECO:0000259" key="6">
    <source>
        <dbReference type="Pfam" id="PF08281"/>
    </source>
</evidence>
<evidence type="ECO:0000313" key="10">
    <source>
        <dbReference type="EMBL" id="QKH86289.1"/>
    </source>
</evidence>
<dbReference type="EMBL" id="CP036553">
    <property type="protein sequence ID" value="QCQ34730.1"/>
    <property type="molecule type" value="Genomic_DNA"/>
</dbReference>
<name>A0A081TL77_BACFG</name>
<reference evidence="10 14" key="5">
    <citation type="submission" date="2020-05" db="EMBL/GenBank/DDBJ databases">
        <title>FDA dAtabase for Regulatory Grade micrObial Sequences (FDA-ARGOS): Supporting development and validation of Infectious Disease Dx tests.</title>
        <authorList>
            <person name="Bojja K."/>
            <person name="Kessler A."/>
            <person name="Tallon L."/>
            <person name="Sadzewicz L."/>
            <person name="Zhao X."/>
            <person name="Vavikolanu K."/>
            <person name="Mehta A."/>
            <person name="Aluvathingal J."/>
            <person name="Nadendla S."/>
            <person name="Myers T."/>
            <person name="Yan Y."/>
            <person name="Sichtig H."/>
        </authorList>
    </citation>
    <scope>NUCLEOTIDE SEQUENCE [LARGE SCALE GENOMIC DNA]</scope>
    <source>
        <strain evidence="10 14">FDAARGOS_763</strain>
    </source>
</reference>
<dbReference type="Proteomes" id="UP000286270">
    <property type="component" value="Unassembled WGS sequence"/>
</dbReference>
<keyword evidence="2" id="KW-0805">Transcription regulation</keyword>
<dbReference type="SUPFAM" id="SSF88659">
    <property type="entry name" value="Sigma3 and sigma4 domains of RNA polymerase sigma factors"/>
    <property type="match status" value="1"/>
</dbReference>
<dbReference type="Proteomes" id="UP000028294">
    <property type="component" value="Chromosome"/>
</dbReference>
<dbReference type="NCBIfam" id="TIGR02937">
    <property type="entry name" value="sigma70-ECF"/>
    <property type="match status" value="1"/>
</dbReference>
<protein>
    <submittedName>
        <fullName evidence="8">RNA polymerase sigma-70 factor</fullName>
    </submittedName>
    <submittedName>
        <fullName evidence="7">RNA polymerase sigma70 factor</fullName>
    </submittedName>
</protein>
<evidence type="ECO:0000256" key="1">
    <source>
        <dbReference type="ARBA" id="ARBA00010641"/>
    </source>
</evidence>
<dbReference type="PATRIC" id="fig|817.52.peg.705"/>
<keyword evidence="3" id="KW-0731">Sigma factor</keyword>
<dbReference type="GO" id="GO:0016987">
    <property type="term" value="F:sigma factor activity"/>
    <property type="evidence" value="ECO:0007669"/>
    <property type="project" value="UniProtKB-KW"/>
</dbReference>
<dbReference type="InterPro" id="IPR039425">
    <property type="entry name" value="RNA_pol_sigma-70-like"/>
</dbReference>
<dbReference type="EMBL" id="JMZZ02000224">
    <property type="protein sequence ID" value="KFX73039.1"/>
    <property type="molecule type" value="Genomic_DNA"/>
</dbReference>
<keyword evidence="4" id="KW-0804">Transcription</keyword>
<dbReference type="InterPro" id="IPR013249">
    <property type="entry name" value="RNA_pol_sigma70_r4_t2"/>
</dbReference>
<dbReference type="AlphaFoldDB" id="A0A081TL77"/>
<reference evidence="7" key="2">
    <citation type="submission" date="2014-07" db="EMBL/GenBank/DDBJ databases">
        <title>Genetics and epidemiology of antimicrobial resistance in B. fragilis group.</title>
        <authorList>
            <person name="Sydenham T.V."/>
            <person name="Hasman H."/>
            <person name="Kemp M."/>
            <person name="Justesen U.S."/>
        </authorList>
    </citation>
    <scope>NUCLEOTIDE SEQUENCE [LARGE SCALE GENOMIC DNA]</scope>
    <source>
        <strain evidence="7">DCMOUH0018B</strain>
    </source>
</reference>
<evidence type="ECO:0000256" key="4">
    <source>
        <dbReference type="ARBA" id="ARBA00023163"/>
    </source>
</evidence>
<dbReference type="EMBL" id="CP054003">
    <property type="protein sequence ID" value="QKH86289.1"/>
    <property type="molecule type" value="Genomic_DNA"/>
</dbReference>
<dbReference type="SUPFAM" id="SSF88946">
    <property type="entry name" value="Sigma2 domain of RNA polymerase sigma factors"/>
    <property type="match status" value="1"/>
</dbReference>
<dbReference type="Gene3D" id="1.10.10.10">
    <property type="entry name" value="Winged helix-like DNA-binding domain superfamily/Winged helix DNA-binding domain"/>
    <property type="match status" value="1"/>
</dbReference>
<dbReference type="PANTHER" id="PTHR43133:SF46">
    <property type="entry name" value="RNA POLYMERASE SIGMA-70 FACTOR ECF SUBFAMILY"/>
    <property type="match status" value="1"/>
</dbReference>
<dbReference type="NCBIfam" id="TIGR02985">
    <property type="entry name" value="Sig70_bacteroi1"/>
    <property type="match status" value="1"/>
</dbReference>
<reference evidence="11 13" key="3">
    <citation type="submission" date="2018-08" db="EMBL/GenBank/DDBJ databases">
        <title>A genome reference for cultivated species of the human gut microbiota.</title>
        <authorList>
            <person name="Zou Y."/>
            <person name="Xue W."/>
            <person name="Luo G."/>
        </authorList>
    </citation>
    <scope>NUCLEOTIDE SEQUENCE [LARGE SCALE GENOMIC DNA]</scope>
    <source>
        <strain evidence="11 13">AF14-26</strain>
    </source>
</reference>
<dbReference type="Gene3D" id="1.10.1740.10">
    <property type="match status" value="1"/>
</dbReference>
<dbReference type="Proteomes" id="UP001075704">
    <property type="component" value="Unassembled WGS sequence"/>
</dbReference>
<dbReference type="EMBL" id="JAPUAC010000016">
    <property type="protein sequence ID" value="MCZ2655928.1"/>
    <property type="molecule type" value="Genomic_DNA"/>
</dbReference>
<evidence type="ECO:0000313" key="12">
    <source>
        <dbReference type="Proteomes" id="UP000028294"/>
    </source>
</evidence>
<reference evidence="7" key="1">
    <citation type="book" date="2014" name="THE 24TH EUROPEAN CONGRESS OF CLINICAL MICROBIOLOGY AND INFECTIOUS DISEASES" publisher="ECCMID 2014" city="Barcelona, Spain">
        <title>Identification of resistance genes in three multidrug-resistant Bacteroides fragilis isolates by whole genome sequencing.</title>
        <editorList>
            <person name="Unknown"/>
            <person name="A."/>
        </editorList>
        <authorList>
            <person name="Sydenham T.V."/>
            <person name="Hasman H."/>
            <person name="Wang M."/>
            <person name="Soki J."/>
            <person name="Nagy E."/>
            <person name="Justesen U.S."/>
        </authorList>
    </citation>
    <scope>NUCLEOTIDE SEQUENCE</scope>
    <source>
        <strain evidence="7">DCMOUH0018B</strain>
    </source>
</reference>
<dbReference type="InterPro" id="IPR014284">
    <property type="entry name" value="RNA_pol_sigma-70_dom"/>
</dbReference>